<feature type="compositionally biased region" description="Low complexity" evidence="6">
    <location>
        <begin position="343"/>
        <end position="373"/>
    </location>
</feature>
<evidence type="ECO:0000313" key="9">
    <source>
        <dbReference type="Proteomes" id="UP000019471"/>
    </source>
</evidence>
<dbReference type="EMBL" id="AMGX01000002">
    <property type="protein sequence ID" value="EXJ74952.1"/>
    <property type="molecule type" value="Genomic_DNA"/>
</dbReference>
<feature type="compositionally biased region" description="Low complexity" evidence="6">
    <location>
        <begin position="385"/>
        <end position="394"/>
    </location>
</feature>
<dbReference type="Pfam" id="PF03467">
    <property type="entry name" value="Smg4_UPF3"/>
    <property type="match status" value="1"/>
</dbReference>
<dbReference type="GO" id="GO:0005730">
    <property type="term" value="C:nucleolus"/>
    <property type="evidence" value="ECO:0007669"/>
    <property type="project" value="TreeGrafter"/>
</dbReference>
<feature type="compositionally biased region" description="Low complexity" evidence="6">
    <location>
        <begin position="9"/>
        <end position="20"/>
    </location>
</feature>
<dbReference type="CDD" id="cd00590">
    <property type="entry name" value="RRM_SF"/>
    <property type="match status" value="1"/>
</dbReference>
<feature type="region of interest" description="Disordered" evidence="6">
    <location>
        <begin position="211"/>
        <end position="454"/>
    </location>
</feature>
<dbReference type="STRING" id="1182543.W9X3A8"/>
<feature type="compositionally biased region" description="Gly residues" evidence="6">
    <location>
        <begin position="609"/>
        <end position="625"/>
    </location>
</feature>
<dbReference type="Proteomes" id="UP000019471">
    <property type="component" value="Unassembled WGS sequence"/>
</dbReference>
<dbReference type="PROSITE" id="PS50102">
    <property type="entry name" value="RRM"/>
    <property type="match status" value="1"/>
</dbReference>
<protein>
    <recommendedName>
        <fullName evidence="7">RRM domain-containing protein</fullName>
    </recommendedName>
</protein>
<feature type="compositionally biased region" description="Low complexity" evidence="6">
    <location>
        <begin position="534"/>
        <end position="608"/>
    </location>
</feature>
<feature type="region of interest" description="Disordered" evidence="6">
    <location>
        <begin position="1"/>
        <end position="39"/>
    </location>
</feature>
<keyword evidence="5" id="KW-0694">RNA-binding</keyword>
<comment type="caution">
    <text evidence="8">The sequence shown here is derived from an EMBL/GenBank/DDBJ whole genome shotgun (WGS) entry which is preliminary data.</text>
</comment>
<dbReference type="InterPro" id="IPR012677">
    <property type="entry name" value="Nucleotide-bd_a/b_plait_sf"/>
</dbReference>
<evidence type="ECO:0000256" key="5">
    <source>
        <dbReference type="PROSITE-ProRule" id="PRU00176"/>
    </source>
</evidence>
<dbReference type="PANTHER" id="PTHR13112:SF0">
    <property type="entry name" value="FI21285P1"/>
    <property type="match status" value="1"/>
</dbReference>
<dbReference type="InterPro" id="IPR035979">
    <property type="entry name" value="RBD_domain_sf"/>
</dbReference>
<dbReference type="RefSeq" id="XP_007740454.1">
    <property type="nucleotide sequence ID" value="XM_007742264.1"/>
</dbReference>
<keyword evidence="9" id="KW-1185">Reference proteome</keyword>
<evidence type="ECO:0000256" key="4">
    <source>
        <dbReference type="ARBA" id="ARBA00023242"/>
    </source>
</evidence>
<dbReference type="FunFam" id="3.30.70.330:FF:000637">
    <property type="entry name" value="Nonsense-mediated mRNA decay protein Upf3, putative"/>
    <property type="match status" value="1"/>
</dbReference>
<reference evidence="8 9" key="1">
    <citation type="submission" date="2013-03" db="EMBL/GenBank/DDBJ databases">
        <title>The Genome Sequence of Cladophialophora psammophila CBS 110553.</title>
        <authorList>
            <consortium name="The Broad Institute Genomics Platform"/>
            <person name="Cuomo C."/>
            <person name="de Hoog S."/>
            <person name="Gorbushina A."/>
            <person name="Walker B."/>
            <person name="Young S.K."/>
            <person name="Zeng Q."/>
            <person name="Gargeya S."/>
            <person name="Fitzgerald M."/>
            <person name="Haas B."/>
            <person name="Abouelleil A."/>
            <person name="Allen A.W."/>
            <person name="Alvarado L."/>
            <person name="Arachchi H.M."/>
            <person name="Berlin A.M."/>
            <person name="Chapman S.B."/>
            <person name="Gainer-Dewar J."/>
            <person name="Goldberg J."/>
            <person name="Griggs A."/>
            <person name="Gujja S."/>
            <person name="Hansen M."/>
            <person name="Howarth C."/>
            <person name="Imamovic A."/>
            <person name="Ireland A."/>
            <person name="Larimer J."/>
            <person name="McCowan C."/>
            <person name="Murphy C."/>
            <person name="Pearson M."/>
            <person name="Poon T.W."/>
            <person name="Priest M."/>
            <person name="Roberts A."/>
            <person name="Saif S."/>
            <person name="Shea T."/>
            <person name="Sisk P."/>
            <person name="Sykes S."/>
            <person name="Wortman J."/>
            <person name="Nusbaum C."/>
            <person name="Birren B."/>
        </authorList>
    </citation>
    <scope>NUCLEOTIDE SEQUENCE [LARGE SCALE GENOMIC DNA]</scope>
    <source>
        <strain evidence="8 9">CBS 110553</strain>
    </source>
</reference>
<sequence>MSSHAKSRAAAGVLPVNAAARKNTAAQSASKSSPRTPAPRLRLIIRRLPPGLTEAEFWTILGDDWKVGNGKVEWAAYKDGKVSKDAAKPSRPARAYLKVKEQSLLDLLSKAVRESSFQDAKNTSKDPCLLGPPSLEFAPYNKMPVPRIRHDGRQGTIDQDQEFIDFLQSLTEPINKPASNGAEATDVKADTVTITPLVQYIKEKKANKAKEAAQAKAAKRESKEAKPTKSERTPTVIIKGKNTPNSTEKERERVAKATQDAVKAANKAAAALPGKQTTSAKLETKQASAKGTQPQPSASTASTPATTPAKRERNRERDSGRAAARMLQRDLGLLARENTSQRTPKTPSSSTATTNDTVASSSTVKPSTPTTAAMSSEPPGEQSKPTTPAPTTTPAAPPTGPRAARTPNATSTKLEPPNAPSASSARPSSVQRQSKTSSPPQPTSGAKSAFLKHANQSQGITEDLLQQVFKEFGAITRCEIDKKKGLGYVDFQEPEALKKAMAASPVKVAQGQVVVLENKSHHGKRGGGGGGSGQNQTASGQGKAGAASSSPAAVPPAANSPKPVGAAAQATAASQTPTAAESPAAASTTAMPPATPTVATPPTAPRGTARGGGSGGRSGGRGNSGGRREGARGGSGSGQGQVGGRQGYRGGGGRGNFGGGRRSGGGGGQGNANATATAGAGATATTTATGSTGLRGAEGAPSAAPIPVGKEDGNKD</sequence>
<dbReference type="CDD" id="cd12455">
    <property type="entry name" value="RRM_like_Smg4_UPF3"/>
    <property type="match status" value="1"/>
</dbReference>
<evidence type="ECO:0000256" key="6">
    <source>
        <dbReference type="SAM" id="MobiDB-lite"/>
    </source>
</evidence>
<dbReference type="HOGENOM" id="CLU_018549_1_0_1"/>
<dbReference type="GeneID" id="19186381"/>
<keyword evidence="4" id="KW-0539">Nucleus</keyword>
<evidence type="ECO:0000256" key="3">
    <source>
        <dbReference type="ARBA" id="ARBA00023161"/>
    </source>
</evidence>
<proteinExistence type="inferred from homology"/>
<dbReference type="AlphaFoldDB" id="W9X3A8"/>
<organism evidence="8 9">
    <name type="scientific">Cladophialophora psammophila CBS 110553</name>
    <dbReference type="NCBI Taxonomy" id="1182543"/>
    <lineage>
        <taxon>Eukaryota</taxon>
        <taxon>Fungi</taxon>
        <taxon>Dikarya</taxon>
        <taxon>Ascomycota</taxon>
        <taxon>Pezizomycotina</taxon>
        <taxon>Eurotiomycetes</taxon>
        <taxon>Chaetothyriomycetidae</taxon>
        <taxon>Chaetothyriales</taxon>
        <taxon>Herpotrichiellaceae</taxon>
        <taxon>Cladophialophora</taxon>
    </lineage>
</organism>
<dbReference type="GO" id="GO:0003729">
    <property type="term" value="F:mRNA binding"/>
    <property type="evidence" value="ECO:0007669"/>
    <property type="project" value="TreeGrafter"/>
</dbReference>
<evidence type="ECO:0000256" key="2">
    <source>
        <dbReference type="ARBA" id="ARBA00005991"/>
    </source>
</evidence>
<gene>
    <name evidence="8" type="ORF">A1O5_01648</name>
</gene>
<feature type="domain" description="RRM" evidence="7">
    <location>
        <begin position="447"/>
        <end position="521"/>
    </location>
</feature>
<dbReference type="GO" id="GO:0000184">
    <property type="term" value="P:nuclear-transcribed mRNA catabolic process, nonsense-mediated decay"/>
    <property type="evidence" value="ECO:0007669"/>
    <property type="project" value="UniProtKB-KW"/>
</dbReference>
<feature type="compositionally biased region" description="Basic and acidic residues" evidence="6">
    <location>
        <begin position="211"/>
        <end position="232"/>
    </location>
</feature>
<evidence type="ECO:0000259" key="7">
    <source>
        <dbReference type="PROSITE" id="PS50102"/>
    </source>
</evidence>
<feature type="compositionally biased region" description="Low complexity" evidence="6">
    <location>
        <begin position="292"/>
        <end position="308"/>
    </location>
</feature>
<dbReference type="PANTHER" id="PTHR13112">
    <property type="entry name" value="UPF3 REGULATOR OF NONSENSE TRANSCRIPTS-LIKE PROTEIN"/>
    <property type="match status" value="1"/>
</dbReference>
<feature type="compositionally biased region" description="Basic and acidic residues" evidence="6">
    <location>
        <begin position="309"/>
        <end position="320"/>
    </location>
</feature>
<dbReference type="Pfam" id="PF00076">
    <property type="entry name" value="RRM_1"/>
    <property type="match status" value="1"/>
</dbReference>
<dbReference type="SMART" id="SM00360">
    <property type="entry name" value="RRM"/>
    <property type="match status" value="1"/>
</dbReference>
<dbReference type="eggNOG" id="KOG1295">
    <property type="taxonomic scope" value="Eukaryota"/>
</dbReference>
<feature type="compositionally biased region" description="Low complexity" evidence="6">
    <location>
        <begin position="671"/>
        <end position="697"/>
    </location>
</feature>
<feature type="compositionally biased region" description="Low complexity" evidence="6">
    <location>
        <begin position="261"/>
        <end position="271"/>
    </location>
</feature>
<dbReference type="OrthoDB" id="18087at2759"/>
<dbReference type="InterPro" id="IPR039722">
    <property type="entry name" value="Upf3"/>
</dbReference>
<dbReference type="SUPFAM" id="SSF54928">
    <property type="entry name" value="RNA-binding domain, RBD"/>
    <property type="match status" value="2"/>
</dbReference>
<dbReference type="InterPro" id="IPR000504">
    <property type="entry name" value="RRM_dom"/>
</dbReference>
<dbReference type="InterPro" id="IPR005120">
    <property type="entry name" value="UPF3_dom"/>
</dbReference>
<comment type="similarity">
    <text evidence="2">Belongs to the RENT3 family.</text>
</comment>
<comment type="subcellular location">
    <subcellularLocation>
        <location evidence="1">Nucleus</location>
    </subcellularLocation>
</comment>
<keyword evidence="3" id="KW-0866">Nonsense-mediated mRNA decay</keyword>
<dbReference type="Gene3D" id="3.30.70.330">
    <property type="match status" value="2"/>
</dbReference>
<feature type="compositionally biased region" description="Low complexity" evidence="6">
    <location>
        <begin position="401"/>
        <end position="410"/>
    </location>
</feature>
<dbReference type="GO" id="GO:0005737">
    <property type="term" value="C:cytoplasm"/>
    <property type="evidence" value="ECO:0007669"/>
    <property type="project" value="TreeGrafter"/>
</dbReference>
<feature type="compositionally biased region" description="Polar residues" evidence="6">
    <location>
        <begin position="24"/>
        <end position="33"/>
    </location>
</feature>
<feature type="compositionally biased region" description="Gly residues" evidence="6">
    <location>
        <begin position="632"/>
        <end position="670"/>
    </location>
</feature>
<evidence type="ECO:0000256" key="1">
    <source>
        <dbReference type="ARBA" id="ARBA00004123"/>
    </source>
</evidence>
<accession>W9X3A8</accession>
<evidence type="ECO:0000313" key="8">
    <source>
        <dbReference type="EMBL" id="EXJ74952.1"/>
    </source>
</evidence>
<name>W9X3A8_9EURO</name>
<feature type="compositionally biased region" description="Polar residues" evidence="6">
    <location>
        <begin position="275"/>
        <end position="291"/>
    </location>
</feature>
<feature type="region of interest" description="Disordered" evidence="6">
    <location>
        <begin position="515"/>
        <end position="716"/>
    </location>
</feature>
<dbReference type="GO" id="GO:0045727">
    <property type="term" value="P:positive regulation of translation"/>
    <property type="evidence" value="ECO:0007669"/>
    <property type="project" value="TreeGrafter"/>
</dbReference>
<feature type="compositionally biased region" description="Low complexity" evidence="6">
    <location>
        <begin position="420"/>
        <end position="438"/>
    </location>
</feature>